<keyword evidence="9" id="KW-0229">DNA integration</keyword>
<evidence type="ECO:0000256" key="2">
    <source>
        <dbReference type="ARBA" id="ARBA00022695"/>
    </source>
</evidence>
<keyword evidence="1" id="KW-0815">Transposition</keyword>
<dbReference type="InterPro" id="IPR001584">
    <property type="entry name" value="Integrase_cat-core"/>
</dbReference>
<dbReference type="InterPro" id="IPR036397">
    <property type="entry name" value="RNaseH_sf"/>
</dbReference>
<dbReference type="SUPFAM" id="SSF53098">
    <property type="entry name" value="Ribonuclease H-like"/>
    <property type="match status" value="1"/>
</dbReference>
<evidence type="ECO:0000256" key="13">
    <source>
        <dbReference type="ARBA" id="ARBA00048173"/>
    </source>
</evidence>
<evidence type="ECO:0000256" key="3">
    <source>
        <dbReference type="ARBA" id="ARBA00022722"/>
    </source>
</evidence>
<gene>
    <name evidence="17" type="ORF">VP01_158g13</name>
</gene>
<proteinExistence type="predicted"/>
<dbReference type="GO" id="GO:0004519">
    <property type="term" value="F:endonuclease activity"/>
    <property type="evidence" value="ECO:0007669"/>
    <property type="project" value="UniProtKB-KW"/>
</dbReference>
<dbReference type="Gene3D" id="3.30.420.10">
    <property type="entry name" value="Ribonuclease H-like superfamily/Ribonuclease H"/>
    <property type="match status" value="1"/>
</dbReference>
<dbReference type="GO" id="GO:0006310">
    <property type="term" value="P:DNA recombination"/>
    <property type="evidence" value="ECO:0007669"/>
    <property type="project" value="UniProtKB-KW"/>
</dbReference>
<comment type="catalytic activity">
    <reaction evidence="13">
        <text>DNA(n) + a 2'-deoxyribonucleoside 5'-triphosphate = DNA(n+1) + diphosphate</text>
        <dbReference type="Rhea" id="RHEA:22508"/>
        <dbReference type="Rhea" id="RHEA-COMP:17339"/>
        <dbReference type="Rhea" id="RHEA-COMP:17340"/>
        <dbReference type="ChEBI" id="CHEBI:33019"/>
        <dbReference type="ChEBI" id="CHEBI:61560"/>
        <dbReference type="ChEBI" id="CHEBI:173112"/>
        <dbReference type="EC" id="2.7.7.49"/>
    </reaction>
</comment>
<dbReference type="GO" id="GO:0032196">
    <property type="term" value="P:transposition"/>
    <property type="evidence" value="ECO:0007669"/>
    <property type="project" value="UniProtKB-KW"/>
</dbReference>
<dbReference type="GO" id="GO:0015074">
    <property type="term" value="P:DNA integration"/>
    <property type="evidence" value="ECO:0007669"/>
    <property type="project" value="UniProtKB-KW"/>
</dbReference>
<comment type="catalytic activity">
    <reaction evidence="14">
        <text>DNA(n) + a 2'-deoxyribonucleoside 5'-triphosphate = DNA(n+1) + diphosphate</text>
        <dbReference type="Rhea" id="RHEA:22508"/>
        <dbReference type="Rhea" id="RHEA-COMP:17339"/>
        <dbReference type="Rhea" id="RHEA-COMP:17340"/>
        <dbReference type="ChEBI" id="CHEBI:33019"/>
        <dbReference type="ChEBI" id="CHEBI:61560"/>
        <dbReference type="ChEBI" id="CHEBI:173112"/>
        <dbReference type="EC" id="2.7.7.7"/>
    </reaction>
</comment>
<dbReference type="Pfam" id="PF00665">
    <property type="entry name" value="rve"/>
    <property type="match status" value="1"/>
</dbReference>
<sequence>MDGVNPTILKTTIEAIPVLTEENFASWRTRITALFKLGGIKDNMLNGQPELEEDDNTILCAIILSKLSTVTQSNVVNSENEDNAQLLWKAILKRFISSEPSNRARVYNQFANIKFDISNIEKFVTDVRSAIVKMEDVGIKLDEDIVTYDLLRRLPNSLDNIKQSITHSKNGEDIKPEALLDHLEIHLNELKVSAGSKSETIGTTMFTSEEQRCTPGQHNPFSKTHTRDKYEAESGVINTSCGMINHFSISKNNEIILEGRYHNNLPVLEFEPINHQCHLSSAELLHKSLGHVSYCRLRRKLGVPIKASETCKSCAVVKITKASFHHRSSSASKPFEELHLDLIGPISPMSYKQHKYILTIVDSNTRFVAAIAITSKSNVFATLTYAIDVEAKRLGYYPSVLHSDRGTEFTNQELSDYCRNPVAVLSNQKKSKLEPRGDFGKLIGLNAELKSYRIRLDDGRIVNSKNVKFLDFPSEPTTSIDFGELTIEQPEKNPNPSLASNPQTESPEESEPSIKEEEEETEDSISIEESNGESTDDNEDIVDLLIPESDAPVGRILRDRTLQTTTSGKINSRNHQNF</sequence>
<feature type="compositionally biased region" description="Acidic residues" evidence="15">
    <location>
        <begin position="506"/>
        <end position="542"/>
    </location>
</feature>
<keyword evidence="12" id="KW-0233">DNA recombination</keyword>
<evidence type="ECO:0000256" key="10">
    <source>
        <dbReference type="ARBA" id="ARBA00022918"/>
    </source>
</evidence>
<evidence type="ECO:0000259" key="16">
    <source>
        <dbReference type="PROSITE" id="PS50994"/>
    </source>
</evidence>
<dbReference type="PANTHER" id="PTHR42648:SF11">
    <property type="entry name" value="TRANSPOSON TY4-P GAG-POL POLYPROTEIN"/>
    <property type="match status" value="1"/>
</dbReference>
<dbReference type="GO" id="GO:0003723">
    <property type="term" value="F:RNA binding"/>
    <property type="evidence" value="ECO:0007669"/>
    <property type="project" value="UniProtKB-KW"/>
</dbReference>
<evidence type="ECO:0000256" key="9">
    <source>
        <dbReference type="ARBA" id="ARBA00022908"/>
    </source>
</evidence>
<evidence type="ECO:0000256" key="11">
    <source>
        <dbReference type="ARBA" id="ARBA00022932"/>
    </source>
</evidence>
<keyword evidence="3" id="KW-0540">Nuclease</keyword>
<evidence type="ECO:0000256" key="12">
    <source>
        <dbReference type="ARBA" id="ARBA00023172"/>
    </source>
</evidence>
<dbReference type="Proteomes" id="UP000037035">
    <property type="component" value="Unassembled WGS sequence"/>
</dbReference>
<evidence type="ECO:0000256" key="1">
    <source>
        <dbReference type="ARBA" id="ARBA00022578"/>
    </source>
</evidence>
<keyword evidence="11" id="KW-0239">DNA-directed DNA polymerase</keyword>
<dbReference type="GO" id="GO:0003964">
    <property type="term" value="F:RNA-directed DNA polymerase activity"/>
    <property type="evidence" value="ECO:0007669"/>
    <property type="project" value="UniProtKB-KW"/>
</dbReference>
<dbReference type="OrthoDB" id="3863715at2759"/>
<evidence type="ECO:0000256" key="7">
    <source>
        <dbReference type="ARBA" id="ARBA00022842"/>
    </source>
</evidence>
<dbReference type="PROSITE" id="PS50994">
    <property type="entry name" value="INTEGRASE"/>
    <property type="match status" value="1"/>
</dbReference>
<dbReference type="EMBL" id="LAVV01006381">
    <property type="protein sequence ID" value="KNZ60244.1"/>
    <property type="molecule type" value="Genomic_DNA"/>
</dbReference>
<evidence type="ECO:0000313" key="18">
    <source>
        <dbReference type="Proteomes" id="UP000037035"/>
    </source>
</evidence>
<evidence type="ECO:0000256" key="14">
    <source>
        <dbReference type="ARBA" id="ARBA00049244"/>
    </source>
</evidence>
<evidence type="ECO:0000313" key="17">
    <source>
        <dbReference type="EMBL" id="KNZ60244.1"/>
    </source>
</evidence>
<keyword evidence="18" id="KW-1185">Reference proteome</keyword>
<dbReference type="VEuPathDB" id="FungiDB:VP01_158g13"/>
<keyword evidence="5" id="KW-0255">Endonuclease</keyword>
<dbReference type="InterPro" id="IPR039537">
    <property type="entry name" value="Retrotran_Ty1/copia-like"/>
</dbReference>
<feature type="compositionally biased region" description="Polar residues" evidence="15">
    <location>
        <begin position="492"/>
        <end position="504"/>
    </location>
</feature>
<evidence type="ECO:0000256" key="5">
    <source>
        <dbReference type="ARBA" id="ARBA00022759"/>
    </source>
</evidence>
<evidence type="ECO:0000256" key="8">
    <source>
        <dbReference type="ARBA" id="ARBA00022884"/>
    </source>
</evidence>
<keyword evidence="6" id="KW-0378">Hydrolase</keyword>
<evidence type="ECO:0000256" key="4">
    <source>
        <dbReference type="ARBA" id="ARBA00022723"/>
    </source>
</evidence>
<evidence type="ECO:0000256" key="15">
    <source>
        <dbReference type="SAM" id="MobiDB-lite"/>
    </source>
</evidence>
<dbReference type="AlphaFoldDB" id="A0A0L6VHQ3"/>
<dbReference type="GO" id="GO:0005634">
    <property type="term" value="C:nucleus"/>
    <property type="evidence" value="ECO:0007669"/>
    <property type="project" value="UniProtKB-ARBA"/>
</dbReference>
<feature type="region of interest" description="Disordered" evidence="15">
    <location>
        <begin position="488"/>
        <end position="578"/>
    </location>
</feature>
<dbReference type="GO" id="GO:0003887">
    <property type="term" value="F:DNA-directed DNA polymerase activity"/>
    <property type="evidence" value="ECO:0007669"/>
    <property type="project" value="UniProtKB-KW"/>
</dbReference>
<dbReference type="GO" id="GO:0046872">
    <property type="term" value="F:metal ion binding"/>
    <property type="evidence" value="ECO:0007669"/>
    <property type="project" value="UniProtKB-KW"/>
</dbReference>
<dbReference type="InterPro" id="IPR012337">
    <property type="entry name" value="RNaseH-like_sf"/>
</dbReference>
<dbReference type="Pfam" id="PF14223">
    <property type="entry name" value="Retrotran_gag_2"/>
    <property type="match status" value="1"/>
</dbReference>
<name>A0A0L6VHQ3_9BASI</name>
<dbReference type="GO" id="GO:0016787">
    <property type="term" value="F:hydrolase activity"/>
    <property type="evidence" value="ECO:0007669"/>
    <property type="project" value="UniProtKB-KW"/>
</dbReference>
<keyword evidence="2" id="KW-0548">Nucleotidyltransferase</keyword>
<feature type="domain" description="Integrase catalytic" evidence="16">
    <location>
        <begin position="330"/>
        <end position="515"/>
    </location>
</feature>
<keyword evidence="8" id="KW-0694">RNA-binding</keyword>
<protein>
    <recommendedName>
        <fullName evidence="16">Integrase catalytic domain-containing protein</fullName>
    </recommendedName>
</protein>
<dbReference type="PANTHER" id="PTHR42648">
    <property type="entry name" value="TRANSPOSASE, PUTATIVE-RELATED"/>
    <property type="match status" value="1"/>
</dbReference>
<comment type="caution">
    <text evidence="17">The sequence shown here is derived from an EMBL/GenBank/DDBJ whole genome shotgun (WGS) entry which is preliminary data.</text>
</comment>
<reference evidence="17 18" key="1">
    <citation type="submission" date="2015-08" db="EMBL/GenBank/DDBJ databases">
        <title>Next Generation Sequencing and Analysis of the Genome of Puccinia sorghi L Schw, the Causal Agent of Maize Common Rust.</title>
        <authorList>
            <person name="Rochi L."/>
            <person name="Burguener G."/>
            <person name="Darino M."/>
            <person name="Turjanski A."/>
            <person name="Kreff E."/>
            <person name="Dieguez M.J."/>
            <person name="Sacco F."/>
        </authorList>
    </citation>
    <scope>NUCLEOTIDE SEQUENCE [LARGE SCALE GENOMIC DNA]</scope>
    <source>
        <strain evidence="17 18">RO10H11247</strain>
    </source>
</reference>
<keyword evidence="7" id="KW-0460">Magnesium</keyword>
<feature type="compositionally biased region" description="Polar residues" evidence="15">
    <location>
        <begin position="562"/>
        <end position="578"/>
    </location>
</feature>
<evidence type="ECO:0000256" key="6">
    <source>
        <dbReference type="ARBA" id="ARBA00022801"/>
    </source>
</evidence>
<accession>A0A0L6VHQ3</accession>
<keyword evidence="10" id="KW-0695">RNA-directed DNA polymerase</keyword>
<organism evidence="17 18">
    <name type="scientific">Puccinia sorghi</name>
    <dbReference type="NCBI Taxonomy" id="27349"/>
    <lineage>
        <taxon>Eukaryota</taxon>
        <taxon>Fungi</taxon>
        <taxon>Dikarya</taxon>
        <taxon>Basidiomycota</taxon>
        <taxon>Pucciniomycotina</taxon>
        <taxon>Pucciniomycetes</taxon>
        <taxon>Pucciniales</taxon>
        <taxon>Pucciniaceae</taxon>
        <taxon>Puccinia</taxon>
    </lineage>
</organism>
<keyword evidence="11" id="KW-0808">Transferase</keyword>
<keyword evidence="4" id="KW-0479">Metal-binding</keyword>